<protein>
    <submittedName>
        <fullName evidence="1">Uncharacterized protein</fullName>
    </submittedName>
</protein>
<dbReference type="RefSeq" id="WP_198876358.1">
    <property type="nucleotide sequence ID" value="NZ_JAEKMH010000002.1"/>
</dbReference>
<keyword evidence="2" id="KW-1185">Reference proteome</keyword>
<reference evidence="1" key="1">
    <citation type="submission" date="2020-12" db="EMBL/GenBank/DDBJ databases">
        <title>Devosia sp. MSA67 isolated from Mo River.</title>
        <authorList>
            <person name="Ma F."/>
            <person name="Zi Z."/>
        </authorList>
    </citation>
    <scope>NUCLEOTIDE SEQUENCE</scope>
    <source>
        <strain evidence="1">MSA67</strain>
    </source>
</reference>
<dbReference type="Proteomes" id="UP000602124">
    <property type="component" value="Unassembled WGS sequence"/>
</dbReference>
<dbReference type="EMBL" id="JAEKMH010000002">
    <property type="protein sequence ID" value="MBJ3785161.1"/>
    <property type="molecule type" value="Genomic_DNA"/>
</dbReference>
<name>A0A934MLZ4_9HYPH</name>
<gene>
    <name evidence="1" type="ORF">JEQ47_10550</name>
</gene>
<comment type="caution">
    <text evidence="1">The sequence shown here is derived from an EMBL/GenBank/DDBJ whole genome shotgun (WGS) entry which is preliminary data.</text>
</comment>
<proteinExistence type="predicted"/>
<evidence type="ECO:0000313" key="2">
    <source>
        <dbReference type="Proteomes" id="UP000602124"/>
    </source>
</evidence>
<organism evidence="1 2">
    <name type="scientific">Devosia sediminis</name>
    <dbReference type="NCBI Taxonomy" id="2798801"/>
    <lineage>
        <taxon>Bacteria</taxon>
        <taxon>Pseudomonadati</taxon>
        <taxon>Pseudomonadota</taxon>
        <taxon>Alphaproteobacteria</taxon>
        <taxon>Hyphomicrobiales</taxon>
        <taxon>Devosiaceae</taxon>
        <taxon>Devosia</taxon>
    </lineage>
</organism>
<evidence type="ECO:0000313" key="1">
    <source>
        <dbReference type="EMBL" id="MBJ3785161.1"/>
    </source>
</evidence>
<dbReference type="AlphaFoldDB" id="A0A934MLZ4"/>
<accession>A0A934MLZ4</accession>
<sequence length="155" mass="17050">MPNHVTVFAILAAALVFTDAAEGKSASRLDLSEWVGEWSASDEQMLTVSLPEKKTLLFEGYATYGANDPDRVASGGVNMGEFSVRVPSSWITDDNEIAFAVGSEGEAIPVDEAEEYDCVIEMRLDWNINWIDVVDNRMCGGLNVSFTGQYEWVVE</sequence>